<dbReference type="EMBL" id="EF125061">
    <property type="protein sequence ID" value="ABS50866.1"/>
    <property type="molecule type" value="Genomic_DNA"/>
</dbReference>
<accession>A7KAV8</accession>
<dbReference type="SUPFAM" id="SSF161008">
    <property type="entry name" value="Viral glycoprotein ectodomain-like"/>
    <property type="match status" value="1"/>
</dbReference>
<reference evidence="4" key="1">
    <citation type="journal article" date="2007" name="J. Virol.">
        <title>Identification of novel rodent herpesviruses, including the first gammaherpesvirus of Mus musculus.</title>
        <authorList>
            <person name="Ehlers B."/>
            <person name="Kuchler J."/>
            <person name="Yasmum N."/>
            <person name="Dural G."/>
            <person name="Voigt S."/>
            <person name="Schmidt-Chanasit J."/>
            <person name="Jakel T."/>
            <person name="Matuschka F.R."/>
            <person name="Richter D."/>
            <person name="Essbauer S."/>
            <person name="Hughes D.J."/>
            <person name="Summers C."/>
            <person name="Bennett M."/>
            <person name="Stewart J.P."/>
            <person name="Ulrich R.G."/>
        </authorList>
    </citation>
    <scope>NUCLEOTIDE SEQUENCE</scope>
    <source>
        <strain evidence="4">3245</strain>
    </source>
</reference>
<proteinExistence type="predicted"/>
<feature type="non-terminal residue" evidence="4">
    <location>
        <position position="1"/>
    </location>
</feature>
<evidence type="ECO:0000313" key="4">
    <source>
        <dbReference type="EMBL" id="ABS50866.1"/>
    </source>
</evidence>
<dbReference type="InterPro" id="IPR055341">
    <property type="entry name" value="Glycoprotein_B_ecto_C"/>
</dbReference>
<sequence length="360" mass="39343">PSNVVSAVYGRAVSARLAGDVIALSDCVRVDQGSVRILKDMRIFENDRLVNCYSRPVLVFSFVNSTRTEVGQLGENNEILLGTHRTERCQTPSRKVFVAGSLGYEYRDYQYRNHTRLEDIEFIDTVNPLVIDPLENTDYQALELYSRGELRAANVFDLEDILREYNSEKQHLRYLVAKVSEPTPTYMAGFGDFMAGLGAVGKSLGAILGVVGGAVTSFVTAVVDFLKNPFGAFLAIAVVVAVVMIVSIVFRRQSQAAAAPVQFMFPYASQLLGGEASADAGRGSSPAGKRDPGAVEVSSYSDAEALGMLRALQSLDARERRARDRGGADGRARDGGNILDRLRRRRYQRLPQDGSDGEEG</sequence>
<keyword evidence="2" id="KW-0812">Transmembrane</keyword>
<protein>
    <submittedName>
        <fullName evidence="4">Glycoprotein B</fullName>
    </submittedName>
</protein>
<dbReference type="Gene3D" id="2.30.30.1230">
    <property type="match status" value="1"/>
</dbReference>
<feature type="compositionally biased region" description="Basic and acidic residues" evidence="1">
    <location>
        <begin position="319"/>
        <end position="334"/>
    </location>
</feature>
<evidence type="ECO:0000259" key="3">
    <source>
        <dbReference type="Pfam" id="PF00606"/>
    </source>
</evidence>
<name>A7KAV8_9BETA</name>
<organism evidence="4">
    <name type="scientific">Myodes glareolus cytomegalovirus 1</name>
    <dbReference type="NCBI Taxonomy" id="456831"/>
    <lineage>
        <taxon>Viruses</taxon>
        <taxon>Duplodnaviria</taxon>
        <taxon>Heunggongvirae</taxon>
        <taxon>Peploviricota</taxon>
        <taxon>Herviviricetes</taxon>
        <taxon>Herpesvirales</taxon>
        <taxon>Orthoherpesviridae</taxon>
        <taxon>Betaherpesvirinae</taxon>
        <taxon>Cytomegalovirus</taxon>
    </lineage>
</organism>
<gene>
    <name evidence="4" type="primary">gB</name>
</gene>
<feature type="transmembrane region" description="Helical" evidence="2">
    <location>
        <begin position="229"/>
        <end position="250"/>
    </location>
</feature>
<evidence type="ECO:0000256" key="1">
    <source>
        <dbReference type="SAM" id="MobiDB-lite"/>
    </source>
</evidence>
<evidence type="ECO:0000256" key="2">
    <source>
        <dbReference type="SAM" id="Phobius"/>
    </source>
</evidence>
<feature type="region of interest" description="Disordered" evidence="1">
    <location>
        <begin position="319"/>
        <end position="360"/>
    </location>
</feature>
<keyword evidence="2" id="KW-0472">Membrane</keyword>
<feature type="domain" description="Herpesvirus glycoprotein B ectodomain C-terminal" evidence="3">
    <location>
        <begin position="1"/>
        <end position="175"/>
    </location>
</feature>
<dbReference type="Gene3D" id="6.10.250.3280">
    <property type="match status" value="1"/>
</dbReference>
<keyword evidence="2" id="KW-1133">Transmembrane helix</keyword>
<feature type="transmembrane region" description="Helical" evidence="2">
    <location>
        <begin position="204"/>
        <end position="223"/>
    </location>
</feature>
<dbReference type="Pfam" id="PF00606">
    <property type="entry name" value="Glycoprotein_B"/>
    <property type="match status" value="1"/>
</dbReference>